<proteinExistence type="inferred from homology"/>
<dbReference type="Gene3D" id="2.30.30.30">
    <property type="match status" value="1"/>
</dbReference>
<evidence type="ECO:0000256" key="4">
    <source>
        <dbReference type="ARBA" id="ARBA00023163"/>
    </source>
</evidence>
<keyword evidence="4 5" id="KW-0804">Transcription</keyword>
<keyword evidence="1 5" id="KW-0806">Transcription termination</keyword>
<sequence length="175" mass="19518">MEEEAKWYVVHTFSGYENKVASNIETVVENRGMQDLIQEVTIPTEKVVEIKEDGTKKEVERKVFPGYVLVKMIITDDSWYVVRNTRGCTGFVGPESNPVALTEEEVKALGVEKVNVKVPYAVGDSVNVISGPLEGFSGVVNEIDAAKNSVQVTVSMFGRETRVEFELDQLEKVKE</sequence>
<comment type="similarity">
    <text evidence="5 7">Belongs to the NusG family.</text>
</comment>
<dbReference type="GO" id="GO:0006353">
    <property type="term" value="P:DNA-templated transcription termination"/>
    <property type="evidence" value="ECO:0007669"/>
    <property type="project" value="UniProtKB-UniRule"/>
</dbReference>
<dbReference type="InterPro" id="IPR006645">
    <property type="entry name" value="NGN-like_dom"/>
</dbReference>
<dbReference type="GO" id="GO:0032784">
    <property type="term" value="P:regulation of DNA-templated transcription elongation"/>
    <property type="evidence" value="ECO:0007669"/>
    <property type="project" value="InterPro"/>
</dbReference>
<keyword evidence="3 5" id="KW-0805">Transcription regulation</keyword>
<reference evidence="9" key="2">
    <citation type="journal article" date="2021" name="PeerJ">
        <title>Extensive microbial diversity within the chicken gut microbiome revealed by metagenomics and culture.</title>
        <authorList>
            <person name="Gilroy R."/>
            <person name="Ravi A."/>
            <person name="Getino M."/>
            <person name="Pursley I."/>
            <person name="Horton D.L."/>
            <person name="Alikhan N.F."/>
            <person name="Baker D."/>
            <person name="Gharbi K."/>
            <person name="Hall N."/>
            <person name="Watson M."/>
            <person name="Adriaenssens E.M."/>
            <person name="Foster-Nyarko E."/>
            <person name="Jarju S."/>
            <person name="Secka A."/>
            <person name="Antonio M."/>
            <person name="Oren A."/>
            <person name="Chaudhuri R.R."/>
            <person name="La Ragione R."/>
            <person name="Hildebrand F."/>
            <person name="Pallen M.J."/>
        </authorList>
    </citation>
    <scope>NUCLEOTIDE SEQUENCE</scope>
    <source>
        <strain evidence="9">CHK176-6737</strain>
    </source>
</reference>
<protein>
    <recommendedName>
        <fullName evidence="5 6">Transcription termination/antitermination protein NusG</fullName>
    </recommendedName>
</protein>
<evidence type="ECO:0000256" key="7">
    <source>
        <dbReference type="RuleBase" id="RU000538"/>
    </source>
</evidence>
<feature type="domain" description="NusG-like N-terminal" evidence="8">
    <location>
        <begin position="4"/>
        <end position="113"/>
    </location>
</feature>
<dbReference type="SUPFAM" id="SSF50104">
    <property type="entry name" value="Translation proteins SH3-like domain"/>
    <property type="match status" value="1"/>
</dbReference>
<dbReference type="Gene3D" id="3.30.70.940">
    <property type="entry name" value="NusG, N-terminal domain"/>
    <property type="match status" value="1"/>
</dbReference>
<dbReference type="InterPro" id="IPR001062">
    <property type="entry name" value="Transcrpt_antiterm_NusG"/>
</dbReference>
<dbReference type="NCBIfam" id="TIGR00922">
    <property type="entry name" value="nusG"/>
    <property type="match status" value="1"/>
</dbReference>
<dbReference type="PANTHER" id="PTHR30265:SF2">
    <property type="entry name" value="TRANSCRIPTION TERMINATION_ANTITERMINATION PROTEIN NUSG"/>
    <property type="match status" value="1"/>
</dbReference>
<accession>A0A9D1MVN8</accession>
<evidence type="ECO:0000313" key="10">
    <source>
        <dbReference type="Proteomes" id="UP000824125"/>
    </source>
</evidence>
<dbReference type="GO" id="GO:0006354">
    <property type="term" value="P:DNA-templated transcription elongation"/>
    <property type="evidence" value="ECO:0007669"/>
    <property type="project" value="UniProtKB-UniRule"/>
</dbReference>
<comment type="caution">
    <text evidence="9">The sequence shown here is derived from an EMBL/GenBank/DDBJ whole genome shotgun (WGS) entry which is preliminary data.</text>
</comment>
<name>A0A9D1MVN8_9FIRM</name>
<dbReference type="GO" id="GO:0005829">
    <property type="term" value="C:cytosol"/>
    <property type="evidence" value="ECO:0007669"/>
    <property type="project" value="TreeGrafter"/>
</dbReference>
<evidence type="ECO:0000259" key="8">
    <source>
        <dbReference type="SMART" id="SM00738"/>
    </source>
</evidence>
<dbReference type="InterPro" id="IPR008991">
    <property type="entry name" value="Translation_prot_SH3-like_sf"/>
</dbReference>
<dbReference type="InterPro" id="IPR005824">
    <property type="entry name" value="KOW"/>
</dbReference>
<dbReference type="GO" id="GO:0031564">
    <property type="term" value="P:transcription antitermination"/>
    <property type="evidence" value="ECO:0007669"/>
    <property type="project" value="UniProtKB-UniRule"/>
</dbReference>
<reference evidence="9" key="1">
    <citation type="submission" date="2020-10" db="EMBL/GenBank/DDBJ databases">
        <authorList>
            <person name="Gilroy R."/>
        </authorList>
    </citation>
    <scope>NUCLEOTIDE SEQUENCE</scope>
    <source>
        <strain evidence="9">CHK176-6737</strain>
    </source>
</reference>
<evidence type="ECO:0000256" key="6">
    <source>
        <dbReference type="NCBIfam" id="TIGR00922"/>
    </source>
</evidence>
<evidence type="ECO:0000256" key="3">
    <source>
        <dbReference type="ARBA" id="ARBA00023015"/>
    </source>
</evidence>
<comment type="function">
    <text evidence="5 7">Participates in transcription elongation, termination and antitermination.</text>
</comment>
<dbReference type="Pfam" id="PF00467">
    <property type="entry name" value="KOW"/>
    <property type="match status" value="1"/>
</dbReference>
<dbReference type="AlphaFoldDB" id="A0A9D1MVN8"/>
<evidence type="ECO:0000313" key="9">
    <source>
        <dbReference type="EMBL" id="HIU69524.1"/>
    </source>
</evidence>
<dbReference type="PRINTS" id="PR00338">
    <property type="entry name" value="NUSGTNSCPFCT"/>
</dbReference>
<organism evidence="9 10">
    <name type="scientific">Candidatus Scybalenecus merdavium</name>
    <dbReference type="NCBI Taxonomy" id="2840939"/>
    <lineage>
        <taxon>Bacteria</taxon>
        <taxon>Bacillati</taxon>
        <taxon>Bacillota</taxon>
        <taxon>Clostridia</taxon>
        <taxon>Eubacteriales</taxon>
        <taxon>Oscillospiraceae</taxon>
        <taxon>Oscillospiraceae incertae sedis</taxon>
        <taxon>Candidatus Scybalenecus</taxon>
    </lineage>
</organism>
<dbReference type="CDD" id="cd09891">
    <property type="entry name" value="NGN_Bact_1"/>
    <property type="match status" value="1"/>
</dbReference>
<dbReference type="CDD" id="cd06091">
    <property type="entry name" value="KOW_NusG"/>
    <property type="match status" value="1"/>
</dbReference>
<dbReference type="FunFam" id="3.30.70.940:FF:000002">
    <property type="entry name" value="Transcription termination/antitermination protein NusG"/>
    <property type="match status" value="1"/>
</dbReference>
<dbReference type="InterPro" id="IPR036735">
    <property type="entry name" value="NGN_dom_sf"/>
</dbReference>
<dbReference type="InterPro" id="IPR043425">
    <property type="entry name" value="NusG-like"/>
</dbReference>
<dbReference type="Proteomes" id="UP000824125">
    <property type="component" value="Unassembled WGS sequence"/>
</dbReference>
<dbReference type="Pfam" id="PF02357">
    <property type="entry name" value="NusG"/>
    <property type="match status" value="1"/>
</dbReference>
<dbReference type="EMBL" id="DVNM01000033">
    <property type="protein sequence ID" value="HIU69524.1"/>
    <property type="molecule type" value="Genomic_DNA"/>
</dbReference>
<dbReference type="HAMAP" id="MF_00948">
    <property type="entry name" value="NusG"/>
    <property type="match status" value="1"/>
</dbReference>
<evidence type="ECO:0000256" key="5">
    <source>
        <dbReference type="HAMAP-Rule" id="MF_00948"/>
    </source>
</evidence>
<dbReference type="SMART" id="SM00738">
    <property type="entry name" value="NGN"/>
    <property type="match status" value="1"/>
</dbReference>
<gene>
    <name evidence="5 9" type="primary">nusG</name>
    <name evidence="9" type="ORF">IAD23_06155</name>
</gene>
<dbReference type="InterPro" id="IPR047050">
    <property type="entry name" value="NGN"/>
</dbReference>
<dbReference type="SUPFAM" id="SSF82679">
    <property type="entry name" value="N-utilization substance G protein NusG, N-terminal domain"/>
    <property type="match status" value="1"/>
</dbReference>
<evidence type="ECO:0000256" key="2">
    <source>
        <dbReference type="ARBA" id="ARBA00022814"/>
    </source>
</evidence>
<keyword evidence="2 5" id="KW-0889">Transcription antitermination</keyword>
<dbReference type="InterPro" id="IPR014722">
    <property type="entry name" value="Rib_uL2_dom2"/>
</dbReference>
<evidence type="ECO:0000256" key="1">
    <source>
        <dbReference type="ARBA" id="ARBA00022472"/>
    </source>
</evidence>
<dbReference type="PANTHER" id="PTHR30265">
    <property type="entry name" value="RHO-INTERACTING TRANSCRIPTION TERMINATION FACTOR NUSG"/>
    <property type="match status" value="1"/>
</dbReference>